<dbReference type="Proteomes" id="UP000244090">
    <property type="component" value="Unassembled WGS sequence"/>
</dbReference>
<sequence>MEKNYLEQKNESVQKKLEFSQGKNPFVYSSEKICKLQRLHIPYFDQLYERPEEINFVGISLPDIENVMEINTNGEKYPLDQAICVYNKNFSDYLLKQFKEALLHAVEVFKAHIICINELGMPLNESGEVRDAAIDFARGVANDYKCLIVAGSNHSKESFLNTGYIFYPGLDAKNLDYRKFYKNISATGVGEKLFTPSVRKIYFTNAFGIGIAFLICLEIADFSSACSIARQNGLIDFLVVPTYLEEFGTMDKVAKTISKAIGGIFLSNCHNHSDFPDSRMYLHGRPHKDNLTDYKQKIIDEKTVVILRKVDMKEFKATKSEWSVNMPDSLKFLFGPQLCEIG</sequence>
<organism evidence="1 2">
    <name type="scientific">Kordia periserrulae</name>
    <dbReference type="NCBI Taxonomy" id="701523"/>
    <lineage>
        <taxon>Bacteria</taxon>
        <taxon>Pseudomonadati</taxon>
        <taxon>Bacteroidota</taxon>
        <taxon>Flavobacteriia</taxon>
        <taxon>Flavobacteriales</taxon>
        <taxon>Flavobacteriaceae</taxon>
        <taxon>Kordia</taxon>
    </lineage>
</organism>
<dbReference type="AlphaFoldDB" id="A0A2T6BRH9"/>
<evidence type="ECO:0000313" key="1">
    <source>
        <dbReference type="EMBL" id="PTX58587.1"/>
    </source>
</evidence>
<name>A0A2T6BRH9_9FLAO</name>
<dbReference type="Gene3D" id="3.60.110.10">
    <property type="entry name" value="Carbon-nitrogen hydrolase"/>
    <property type="match status" value="1"/>
</dbReference>
<accession>A0A2T6BRH9</accession>
<reference evidence="1 2" key="1">
    <citation type="submission" date="2018-04" db="EMBL/GenBank/DDBJ databases">
        <title>Genomic Encyclopedia of Archaeal and Bacterial Type Strains, Phase II (KMG-II): from individual species to whole genera.</title>
        <authorList>
            <person name="Goeker M."/>
        </authorList>
    </citation>
    <scope>NUCLEOTIDE SEQUENCE [LARGE SCALE GENOMIC DNA]</scope>
    <source>
        <strain evidence="1 2">DSM 25731</strain>
    </source>
</reference>
<dbReference type="InterPro" id="IPR036526">
    <property type="entry name" value="C-N_Hydrolase_sf"/>
</dbReference>
<proteinExistence type="predicted"/>
<protein>
    <recommendedName>
        <fullName evidence="3">Amidohydrolase</fullName>
    </recommendedName>
</protein>
<evidence type="ECO:0008006" key="3">
    <source>
        <dbReference type="Google" id="ProtNLM"/>
    </source>
</evidence>
<evidence type="ECO:0000313" key="2">
    <source>
        <dbReference type="Proteomes" id="UP000244090"/>
    </source>
</evidence>
<dbReference type="RefSeq" id="WP_108116773.1">
    <property type="nucleotide sequence ID" value="NZ_QBKT01000013.1"/>
</dbReference>
<dbReference type="EMBL" id="QBKT01000013">
    <property type="protein sequence ID" value="PTX58587.1"/>
    <property type="molecule type" value="Genomic_DNA"/>
</dbReference>
<comment type="caution">
    <text evidence="1">The sequence shown here is derived from an EMBL/GenBank/DDBJ whole genome shotgun (WGS) entry which is preliminary data.</text>
</comment>
<keyword evidence="2" id="KW-1185">Reference proteome</keyword>
<gene>
    <name evidence="1" type="ORF">C8N46_11378</name>
</gene>